<dbReference type="Gramene" id="OE9A108383T1">
    <property type="protein sequence ID" value="OE9A108383C1"/>
    <property type="gene ID" value="OE9A108383"/>
</dbReference>
<comment type="caution">
    <text evidence="2">The sequence shown here is derived from an EMBL/GenBank/DDBJ whole genome shotgun (WGS) entry which is preliminary data.</text>
</comment>
<organism evidence="2 3">
    <name type="scientific">Olea europaea subsp. europaea</name>
    <dbReference type="NCBI Taxonomy" id="158383"/>
    <lineage>
        <taxon>Eukaryota</taxon>
        <taxon>Viridiplantae</taxon>
        <taxon>Streptophyta</taxon>
        <taxon>Embryophyta</taxon>
        <taxon>Tracheophyta</taxon>
        <taxon>Spermatophyta</taxon>
        <taxon>Magnoliopsida</taxon>
        <taxon>eudicotyledons</taxon>
        <taxon>Gunneridae</taxon>
        <taxon>Pentapetalae</taxon>
        <taxon>asterids</taxon>
        <taxon>lamiids</taxon>
        <taxon>Lamiales</taxon>
        <taxon>Oleaceae</taxon>
        <taxon>Oleeae</taxon>
        <taxon>Olea</taxon>
    </lineage>
</organism>
<reference evidence="2 3" key="1">
    <citation type="submission" date="2019-12" db="EMBL/GenBank/DDBJ databases">
        <authorList>
            <person name="Alioto T."/>
            <person name="Alioto T."/>
            <person name="Gomez Garrido J."/>
        </authorList>
    </citation>
    <scope>NUCLEOTIDE SEQUENCE [LARGE SCALE GENOMIC DNA]</scope>
</reference>
<dbReference type="AlphaFoldDB" id="A0A8S0VP63"/>
<gene>
    <name evidence="2" type="ORF">OLEA9_A108383</name>
</gene>
<dbReference type="EMBL" id="CACTIH010009768">
    <property type="protein sequence ID" value="CAA3032985.1"/>
    <property type="molecule type" value="Genomic_DNA"/>
</dbReference>
<name>A0A8S0VP63_OLEEU</name>
<sequence>MNTTTDLHCSDTVLFMVIVQLHRHCEQHCETAITTKHRYTVAIEDGLSEHCSATAAMCKGEDRETQRKRKGKKRESVARCS</sequence>
<evidence type="ECO:0000313" key="3">
    <source>
        <dbReference type="Proteomes" id="UP000594638"/>
    </source>
</evidence>
<accession>A0A8S0VP63</accession>
<dbReference type="Proteomes" id="UP000594638">
    <property type="component" value="Unassembled WGS sequence"/>
</dbReference>
<evidence type="ECO:0000313" key="2">
    <source>
        <dbReference type="EMBL" id="CAA3032985.1"/>
    </source>
</evidence>
<proteinExistence type="predicted"/>
<protein>
    <submittedName>
        <fullName evidence="2">Uncharacterized protein</fullName>
    </submittedName>
</protein>
<evidence type="ECO:0000256" key="1">
    <source>
        <dbReference type="SAM" id="MobiDB-lite"/>
    </source>
</evidence>
<feature type="region of interest" description="Disordered" evidence="1">
    <location>
        <begin position="61"/>
        <end position="81"/>
    </location>
</feature>
<keyword evidence="3" id="KW-1185">Reference proteome</keyword>